<dbReference type="OrthoDB" id="191139at2759"/>
<reference evidence="3 4" key="1">
    <citation type="submission" date="2019-03" db="EMBL/GenBank/DDBJ databases">
        <title>Draft genome sequence of Xylaria hypoxylon DSM 108379, a ubiquitous saprotrophic-parasitic fungi on hardwood.</title>
        <authorList>
            <person name="Buettner E."/>
            <person name="Leonhardt S."/>
            <person name="Gebauer A.M."/>
            <person name="Liers C."/>
            <person name="Hofrichter M."/>
            <person name="Kellner H."/>
        </authorList>
    </citation>
    <scope>NUCLEOTIDE SEQUENCE [LARGE SCALE GENOMIC DNA]</scope>
    <source>
        <strain evidence="3 4">DSM 108379</strain>
    </source>
</reference>
<protein>
    <submittedName>
        <fullName evidence="3">Uncharacterized protein</fullName>
    </submittedName>
</protein>
<proteinExistence type="inferred from homology"/>
<dbReference type="EMBL" id="SKBN01000126">
    <property type="protein sequence ID" value="TGJ82495.1"/>
    <property type="molecule type" value="Genomic_DNA"/>
</dbReference>
<dbReference type="STRING" id="37992.A0A4Z0YTP7"/>
<comment type="caution">
    <text evidence="3">The sequence shown here is derived from an EMBL/GenBank/DDBJ whole genome shotgun (WGS) entry which is preliminary data.</text>
</comment>
<dbReference type="AlphaFoldDB" id="A0A4Z0YTP7"/>
<dbReference type="PANTHER" id="PTHR24320:SF283">
    <property type="entry name" value="RETINOL DEHYDROGENASE 11"/>
    <property type="match status" value="1"/>
</dbReference>
<dbReference type="Gene3D" id="3.40.50.720">
    <property type="entry name" value="NAD(P)-binding Rossmann-like Domain"/>
    <property type="match status" value="1"/>
</dbReference>
<dbReference type="InterPro" id="IPR002347">
    <property type="entry name" value="SDR_fam"/>
</dbReference>
<evidence type="ECO:0000313" key="4">
    <source>
        <dbReference type="Proteomes" id="UP000297716"/>
    </source>
</evidence>
<gene>
    <name evidence="3" type="ORF">E0Z10_g6259</name>
</gene>
<evidence type="ECO:0000313" key="3">
    <source>
        <dbReference type="EMBL" id="TGJ82495.1"/>
    </source>
</evidence>
<accession>A0A4Z0YTP7</accession>
<dbReference type="Proteomes" id="UP000297716">
    <property type="component" value="Unassembled WGS sequence"/>
</dbReference>
<organism evidence="3 4">
    <name type="scientific">Xylaria hypoxylon</name>
    <dbReference type="NCBI Taxonomy" id="37992"/>
    <lineage>
        <taxon>Eukaryota</taxon>
        <taxon>Fungi</taxon>
        <taxon>Dikarya</taxon>
        <taxon>Ascomycota</taxon>
        <taxon>Pezizomycotina</taxon>
        <taxon>Sordariomycetes</taxon>
        <taxon>Xylariomycetidae</taxon>
        <taxon>Xylariales</taxon>
        <taxon>Xylariaceae</taxon>
        <taxon>Xylaria</taxon>
    </lineage>
</organism>
<dbReference type="SUPFAM" id="SSF51735">
    <property type="entry name" value="NAD(P)-binding Rossmann-fold domains"/>
    <property type="match status" value="1"/>
</dbReference>
<dbReference type="GO" id="GO:0016491">
    <property type="term" value="F:oxidoreductase activity"/>
    <property type="evidence" value="ECO:0007669"/>
    <property type="project" value="UniProtKB-KW"/>
</dbReference>
<keyword evidence="2" id="KW-0560">Oxidoreductase</keyword>
<dbReference type="InterPro" id="IPR036291">
    <property type="entry name" value="NAD(P)-bd_dom_sf"/>
</dbReference>
<dbReference type="Pfam" id="PF00106">
    <property type="entry name" value="adh_short"/>
    <property type="match status" value="1"/>
</dbReference>
<evidence type="ECO:0000256" key="1">
    <source>
        <dbReference type="ARBA" id="ARBA00006484"/>
    </source>
</evidence>
<dbReference type="PANTHER" id="PTHR24320">
    <property type="entry name" value="RETINOL DEHYDROGENASE"/>
    <property type="match status" value="1"/>
</dbReference>
<keyword evidence="4" id="KW-1185">Reference proteome</keyword>
<evidence type="ECO:0000256" key="2">
    <source>
        <dbReference type="ARBA" id="ARBA00023002"/>
    </source>
</evidence>
<comment type="similarity">
    <text evidence="1">Belongs to the short-chain dehydrogenases/reductases (SDR) family.</text>
</comment>
<name>A0A4Z0YTP7_9PEZI</name>
<sequence length="863" mass="96570">MTSNPHWGQKTSALHVAAEFADRIKGRNIIVTGVAPEGVGEGTAIAFASQEPENLILISRTKDKLEAIANVIRTSYPSVNVRTIIMDLASQESIKKAATQVESFISTLDILVNNAGCTYRLRNWTAEGIEMQFGVNHIGTFLLTKLLFPLLKSAATQSPPGVTRVVNLSSHGHMLSPIRFHDYNMENKEIPQVEQPISPILPAFAKASEDGYLSTIAYSQSKTANILFTLYLQHYAGASGIMSYALHPGGVISNLGREHEEDVAEAIAATSKYWKNSDEGASTSLVAALDPSLDVLKGIGLNAFCAKMADLRAPRSPWAVRYGLFQDANFSLVRRDNLAHSGLAPLHPMLDPAYYDAEPSEDEFEPPATYQELDELLATEEFQRMLLRGQESWTLGPFNGVLSLWGENQIVLGGHQPDSAKMYPKLFKSYMEERIEVNPAYWMPCFQKDHWYDLVLAEPDYIEEADGTKSPIYEWSVDNDRVWNELSFIIEIANRIFLALIRDNNTWLGTLLYGRIQRWYEIYGDPNNAEEHKMRGEDKKILLTPSIERSECAKMNRPFLGQDIEPDAGKREQLLCAMLTYHNWSFSSGFSTANGDTSQQGQATFSRMNAALVKSLCYGNITIAERCVLYVRQAKTMLPAEDELMHALFMLRVTFDPENISPELVGDIYNEPYVNGEPVAELGCSFEAAVFGGTPEAAPHVETKYLEAITLIATSIGYPSKFGTSTSQHIDTSHPAMKIEAPVKSSYLPAALLWRLQSKHFWDAAPPNGENGFLFPRVFNSVHSISPSHQKMVFSGISIEPEFDENGPFRAMIDKFNERLQLWRARRPWYALAMLGWHNLTLLPLFRQSARPTATRRHGYSIA</sequence>